<dbReference type="InterPro" id="IPR027417">
    <property type="entry name" value="P-loop_NTPase"/>
</dbReference>
<dbReference type="EMBL" id="CP011376">
    <property type="protein sequence ID" value="AKG07599.1"/>
    <property type="molecule type" value="Genomic_DNA"/>
</dbReference>
<proteinExistence type="predicted"/>
<dbReference type="Proteomes" id="UP000077465">
    <property type="component" value="Chromosome"/>
</dbReference>
<dbReference type="AlphaFoldDB" id="A0AAC8PVZ0"/>
<accession>A0AAC8PVZ0</accession>
<dbReference type="Gene3D" id="3.30.420.280">
    <property type="match status" value="1"/>
</dbReference>
<name>A0AAC8PVZ0_9GAMM</name>
<gene>
    <name evidence="2" type="ORF">AAX06_04855</name>
</gene>
<protein>
    <recommendedName>
        <fullName evidence="1">Phage terminase large subunit N-terminal domain-containing protein</fullName>
    </recommendedName>
</protein>
<dbReference type="SUPFAM" id="SSF52540">
    <property type="entry name" value="P-loop containing nucleoside triphosphate hydrolases"/>
    <property type="match status" value="1"/>
</dbReference>
<evidence type="ECO:0000313" key="3">
    <source>
        <dbReference type="Proteomes" id="UP000077465"/>
    </source>
</evidence>
<organism evidence="2 3">
    <name type="scientific">Moraxella bovoculi</name>
    <dbReference type="NCBI Taxonomy" id="386891"/>
    <lineage>
        <taxon>Bacteria</taxon>
        <taxon>Pseudomonadati</taxon>
        <taxon>Pseudomonadota</taxon>
        <taxon>Gammaproteobacteria</taxon>
        <taxon>Moraxellales</taxon>
        <taxon>Moraxellaceae</taxon>
        <taxon>Moraxella</taxon>
    </lineage>
</organism>
<reference evidence="2 3" key="1">
    <citation type="submission" date="2015-05" db="EMBL/GenBank/DDBJ databases">
        <authorList>
            <person name="Dickey A."/>
            <person name="Clawson M."/>
            <person name="Bono J."/>
            <person name="Loy J.D."/>
        </authorList>
    </citation>
    <scope>NUCLEOTIDE SEQUENCE [LARGE SCALE GENOMIC DNA]</scope>
    <source>
        <strain evidence="2 3">22581</strain>
    </source>
</reference>
<evidence type="ECO:0000259" key="1">
    <source>
        <dbReference type="Pfam" id="PF04466"/>
    </source>
</evidence>
<dbReference type="Gene3D" id="3.40.50.300">
    <property type="entry name" value="P-loop containing nucleotide triphosphate hydrolases"/>
    <property type="match status" value="1"/>
</dbReference>
<sequence>MDGIQLNNFQHKMLLIPENVDIALLGGRGGGKSYGIAILILRHIEKYKEKARVLFLRKTYKGLADFELICRELFGKVYGTSARYNQTEHIWRFPNGGYLELGQLESFADYSKYQGRSFNLLVVDEAGQYSDPKLLDLMRSNLRGSEEIPIRMVLSANPAGVGHHWIAKRYVFNGNQSWQPYHEPKSKRTWITASSTFLDNQFIDREQYQEQLQAACPDDPELLQAWLNGNWAVNRGAYFANVLDEKRSMIEEWREIPEGWNWWLSHDFGSSAPSATLVMCESFGDTVNGRYYPKGSIVVVDELVTHKHNNLNVGLGWTVPTLAEEIKKMCNYWQIDARGVADDAIFAKGGHASGSIADEFSKEGVYFSRAKKADRITGWNVLRRLLADAGKPDRAGLYICANCKYLWETLPIQCRDDKRPEDMASDGADHGADALRYGVLRREQLPITVPYHWGGGSGLIGW</sequence>
<feature type="domain" description="Phage terminase large subunit N-terminal" evidence="1">
    <location>
        <begin position="24"/>
        <end position="211"/>
    </location>
</feature>
<evidence type="ECO:0000313" key="2">
    <source>
        <dbReference type="EMBL" id="AKG07599.1"/>
    </source>
</evidence>
<dbReference type="InterPro" id="IPR035412">
    <property type="entry name" value="Terminase_L_N"/>
</dbReference>
<dbReference type="Pfam" id="PF04466">
    <property type="entry name" value="Terminase_3"/>
    <property type="match status" value="1"/>
</dbReference>